<reference evidence="2 3" key="1">
    <citation type="journal article" date="2020" name="Int. J. Syst. Evol. Microbiol.">
        <title>Reclassification of Streptomyces castelarensis and Streptomyces sporoclivatus as later heterotypic synonyms of Streptomyces antimycoticus.</title>
        <authorList>
            <person name="Komaki H."/>
            <person name="Tamura T."/>
        </authorList>
    </citation>
    <scope>NUCLEOTIDE SEQUENCE [LARGE SCALE GENOMIC DNA]</scope>
    <source>
        <strain evidence="2 3">NBRC 13459</strain>
    </source>
</reference>
<evidence type="ECO:0000313" key="2">
    <source>
        <dbReference type="EMBL" id="GDY58213.1"/>
    </source>
</evidence>
<keyword evidence="3" id="KW-1185">Reference proteome</keyword>
<protein>
    <submittedName>
        <fullName evidence="2">Uncharacterized protein</fullName>
    </submittedName>
</protein>
<organism evidence="2 3">
    <name type="scientific">Streptomyces violaceusniger</name>
    <dbReference type="NCBI Taxonomy" id="68280"/>
    <lineage>
        <taxon>Bacteria</taxon>
        <taxon>Bacillati</taxon>
        <taxon>Actinomycetota</taxon>
        <taxon>Actinomycetes</taxon>
        <taxon>Kitasatosporales</taxon>
        <taxon>Streptomycetaceae</taxon>
        <taxon>Streptomyces</taxon>
        <taxon>Streptomyces violaceusniger group</taxon>
    </lineage>
</organism>
<proteinExistence type="predicted"/>
<dbReference type="Proteomes" id="UP000301309">
    <property type="component" value="Unassembled WGS sequence"/>
</dbReference>
<gene>
    <name evidence="2" type="ORF">SVIO_088360</name>
</gene>
<feature type="compositionally biased region" description="Low complexity" evidence="1">
    <location>
        <begin position="1"/>
        <end position="14"/>
    </location>
</feature>
<evidence type="ECO:0000313" key="3">
    <source>
        <dbReference type="Proteomes" id="UP000301309"/>
    </source>
</evidence>
<comment type="caution">
    <text evidence="2">The sequence shown here is derived from an EMBL/GenBank/DDBJ whole genome shotgun (WGS) entry which is preliminary data.</text>
</comment>
<feature type="region of interest" description="Disordered" evidence="1">
    <location>
        <begin position="1"/>
        <end position="95"/>
    </location>
</feature>
<evidence type="ECO:0000256" key="1">
    <source>
        <dbReference type="SAM" id="MobiDB-lite"/>
    </source>
</evidence>
<feature type="compositionally biased region" description="Polar residues" evidence="1">
    <location>
        <begin position="17"/>
        <end position="27"/>
    </location>
</feature>
<sequence>MTAATSTPPQTPASIRPTASSRDTATDSIPPRPANRSPINRDRNTTTRHAPSNDNKPATYAAATSPWECPTTAAGSTPNDRHTPAKATITANDTG</sequence>
<name>A0A4D4LJH7_STRVO</name>
<accession>A0A4D4LJH7</accession>
<dbReference type="EMBL" id="BJHW01000001">
    <property type="protein sequence ID" value="GDY58213.1"/>
    <property type="molecule type" value="Genomic_DNA"/>
</dbReference>
<feature type="compositionally biased region" description="Polar residues" evidence="1">
    <location>
        <begin position="47"/>
        <end position="56"/>
    </location>
</feature>
<dbReference type="AlphaFoldDB" id="A0A4D4LJH7"/>